<organism evidence="4 5">
    <name type="scientific">Phoenix dactylifera</name>
    <name type="common">Date palm</name>
    <dbReference type="NCBI Taxonomy" id="42345"/>
    <lineage>
        <taxon>Eukaryota</taxon>
        <taxon>Viridiplantae</taxon>
        <taxon>Streptophyta</taxon>
        <taxon>Embryophyta</taxon>
        <taxon>Tracheophyta</taxon>
        <taxon>Spermatophyta</taxon>
        <taxon>Magnoliopsida</taxon>
        <taxon>Liliopsida</taxon>
        <taxon>Arecaceae</taxon>
        <taxon>Coryphoideae</taxon>
        <taxon>Phoeniceae</taxon>
        <taxon>Phoenix</taxon>
    </lineage>
</organism>
<dbReference type="Pfam" id="PF00098">
    <property type="entry name" value="zf-CCHC"/>
    <property type="match status" value="1"/>
</dbReference>
<protein>
    <submittedName>
        <fullName evidence="5">Uncharacterized protein LOC120107362</fullName>
    </submittedName>
</protein>
<dbReference type="AlphaFoldDB" id="A0A8B8ZQJ7"/>
<dbReference type="InterPro" id="IPR036875">
    <property type="entry name" value="Znf_CCHC_sf"/>
</dbReference>
<proteinExistence type="predicted"/>
<dbReference type="SUPFAM" id="SSF57756">
    <property type="entry name" value="Retrovirus zinc finger-like domains"/>
    <property type="match status" value="1"/>
</dbReference>
<feature type="domain" description="CCHC-type" evidence="3">
    <location>
        <begin position="132"/>
        <end position="147"/>
    </location>
</feature>
<reference evidence="5" key="1">
    <citation type="submission" date="2025-08" db="UniProtKB">
        <authorList>
            <consortium name="RefSeq"/>
        </authorList>
    </citation>
    <scope>IDENTIFICATION</scope>
    <source>
        <tissue evidence="5">Young leaves</tissue>
    </source>
</reference>
<evidence type="ECO:0000256" key="1">
    <source>
        <dbReference type="PROSITE-ProRule" id="PRU00047"/>
    </source>
</evidence>
<keyword evidence="1" id="KW-0863">Zinc-finger</keyword>
<dbReference type="KEGG" id="pda:120107362"/>
<keyword evidence="4" id="KW-1185">Reference proteome</keyword>
<keyword evidence="1" id="KW-0862">Zinc</keyword>
<dbReference type="PANTHER" id="PTHR34482">
    <property type="entry name" value="DNA DAMAGE-INDUCIBLE PROTEIN 1-LIKE"/>
    <property type="match status" value="1"/>
</dbReference>
<dbReference type="GO" id="GO:0003676">
    <property type="term" value="F:nucleic acid binding"/>
    <property type="evidence" value="ECO:0007669"/>
    <property type="project" value="InterPro"/>
</dbReference>
<feature type="region of interest" description="Disordered" evidence="2">
    <location>
        <begin position="74"/>
        <end position="103"/>
    </location>
</feature>
<dbReference type="InterPro" id="IPR001878">
    <property type="entry name" value="Znf_CCHC"/>
</dbReference>
<keyword evidence="1" id="KW-0479">Metal-binding</keyword>
<evidence type="ECO:0000313" key="5">
    <source>
        <dbReference type="RefSeq" id="XP_038976545.1"/>
    </source>
</evidence>
<evidence type="ECO:0000256" key="2">
    <source>
        <dbReference type="SAM" id="MobiDB-lite"/>
    </source>
</evidence>
<dbReference type="PANTHER" id="PTHR34482:SF48">
    <property type="entry name" value="GAG PROTEASE POLYPROTEIN"/>
    <property type="match status" value="1"/>
</dbReference>
<evidence type="ECO:0000259" key="3">
    <source>
        <dbReference type="PROSITE" id="PS50158"/>
    </source>
</evidence>
<accession>A0A8B8ZQJ7</accession>
<dbReference type="Proteomes" id="UP000228380">
    <property type="component" value="Unplaced"/>
</dbReference>
<gene>
    <name evidence="5" type="primary">LOC120107362</name>
</gene>
<name>A0A8B8ZQJ7_PHODC</name>
<dbReference type="PROSITE" id="PS50158">
    <property type="entry name" value="ZF_CCHC"/>
    <property type="match status" value="1"/>
</dbReference>
<dbReference type="Gene3D" id="4.10.60.10">
    <property type="entry name" value="Zinc finger, CCHC-type"/>
    <property type="match status" value="1"/>
</dbReference>
<dbReference type="GeneID" id="120107362"/>
<dbReference type="OrthoDB" id="786614at2759"/>
<dbReference type="GO" id="GO:0008270">
    <property type="term" value="F:zinc ion binding"/>
    <property type="evidence" value="ECO:0007669"/>
    <property type="project" value="UniProtKB-KW"/>
</dbReference>
<sequence>MTIAEYEAKFTELAKFVPKLVEDELDRTHKFEMGLKTEIRKQVVPYELTTYAAVVNKALIIEREVIDERLERERNQKKRNRSNEFQGQSNENVESSNKKSTSDNLKQMNINKCSRCGKAHADKDCHWNTGACFRCGKIGHKIADCPQRNENRSTQAMEGSQGPKTQGRVFALTQQDAQASDVLTTDSEN</sequence>
<evidence type="ECO:0000313" key="4">
    <source>
        <dbReference type="Proteomes" id="UP000228380"/>
    </source>
</evidence>
<dbReference type="RefSeq" id="XP_038976545.1">
    <property type="nucleotide sequence ID" value="XM_039120617.1"/>
</dbReference>
<dbReference type="SMART" id="SM00343">
    <property type="entry name" value="ZnF_C2HC"/>
    <property type="match status" value="1"/>
</dbReference>